<dbReference type="Proteomes" id="UP001205185">
    <property type="component" value="Unassembled WGS sequence"/>
</dbReference>
<accession>A0ABT1IKJ3</accession>
<evidence type="ECO:0000313" key="2">
    <source>
        <dbReference type="EMBL" id="MCP2273048.1"/>
    </source>
</evidence>
<evidence type="ECO:0000313" key="3">
    <source>
        <dbReference type="Proteomes" id="UP001205185"/>
    </source>
</evidence>
<keyword evidence="1" id="KW-0812">Transmembrane</keyword>
<name>A0ABT1IKJ3_9PSEU</name>
<feature type="transmembrane region" description="Helical" evidence="1">
    <location>
        <begin position="40"/>
        <end position="62"/>
    </location>
</feature>
<dbReference type="EMBL" id="JAMTCO010000015">
    <property type="protein sequence ID" value="MCP2273048.1"/>
    <property type="molecule type" value="Genomic_DNA"/>
</dbReference>
<evidence type="ECO:0000256" key="1">
    <source>
        <dbReference type="SAM" id="Phobius"/>
    </source>
</evidence>
<reference evidence="2 3" key="1">
    <citation type="submission" date="2022-06" db="EMBL/GenBank/DDBJ databases">
        <title>Genomic Encyclopedia of Archaeal and Bacterial Type Strains, Phase II (KMG-II): from individual species to whole genera.</title>
        <authorList>
            <person name="Goeker M."/>
        </authorList>
    </citation>
    <scope>NUCLEOTIDE SEQUENCE [LARGE SCALE GENOMIC DNA]</scope>
    <source>
        <strain evidence="2 3">DSM 44255</strain>
    </source>
</reference>
<protein>
    <submittedName>
        <fullName evidence="2">Uncharacterized protein</fullName>
    </submittedName>
</protein>
<proteinExistence type="predicted"/>
<comment type="caution">
    <text evidence="2">The sequence shown here is derived from an EMBL/GenBank/DDBJ whole genome shotgun (WGS) entry which is preliminary data.</text>
</comment>
<keyword evidence="3" id="KW-1185">Reference proteome</keyword>
<sequence>MPLLRRVVLALLICTVALIAVLLGETVLTATGLTFDPHGYGTFATVLLAATLTPVALLLWLLHRWLR</sequence>
<keyword evidence="1" id="KW-0472">Membrane</keyword>
<gene>
    <name evidence="2" type="ORF">LV75_005574</name>
</gene>
<organism evidence="2 3">
    <name type="scientific">Actinokineospora diospyrosa</name>
    <dbReference type="NCBI Taxonomy" id="103728"/>
    <lineage>
        <taxon>Bacteria</taxon>
        <taxon>Bacillati</taxon>
        <taxon>Actinomycetota</taxon>
        <taxon>Actinomycetes</taxon>
        <taxon>Pseudonocardiales</taxon>
        <taxon>Pseudonocardiaceae</taxon>
        <taxon>Actinokineospora</taxon>
    </lineage>
</organism>
<keyword evidence="1" id="KW-1133">Transmembrane helix</keyword>
<dbReference type="RefSeq" id="WP_253890073.1">
    <property type="nucleotide sequence ID" value="NZ_BAAAVB010000019.1"/>
</dbReference>